<reference evidence="3" key="2">
    <citation type="submission" date="2021-09" db="EMBL/GenBank/DDBJ databases">
        <authorList>
            <person name="Gilroy R."/>
        </authorList>
    </citation>
    <scope>NUCLEOTIDE SEQUENCE</scope>
    <source>
        <strain evidence="3">CHK124-7917</strain>
    </source>
</reference>
<keyword evidence="2" id="KW-0472">Membrane</keyword>
<protein>
    <submittedName>
        <fullName evidence="3">DUF969 domain-containing protein</fullName>
    </submittedName>
</protein>
<dbReference type="EMBL" id="DYWQ01000013">
    <property type="protein sequence ID" value="HJF44345.1"/>
    <property type="molecule type" value="Genomic_DNA"/>
</dbReference>
<keyword evidence="2" id="KW-1133">Transmembrane helix</keyword>
<dbReference type="InterPro" id="IPR010374">
    <property type="entry name" value="DUF969"/>
</dbReference>
<evidence type="ECO:0000256" key="2">
    <source>
        <dbReference type="SAM" id="Phobius"/>
    </source>
</evidence>
<evidence type="ECO:0000313" key="4">
    <source>
        <dbReference type="Proteomes" id="UP000697330"/>
    </source>
</evidence>
<feature type="region of interest" description="Disordered" evidence="1">
    <location>
        <begin position="235"/>
        <end position="254"/>
    </location>
</feature>
<dbReference type="Proteomes" id="UP000697330">
    <property type="component" value="Unassembled WGS sequence"/>
</dbReference>
<sequence length="254" mass="26632">MDPAELLKLLGIVIVVAGFALKLDSILIIMVAAVATAVVGGMDPVAFLDILGSSFVSNRSMCIFIMTFVITGTLERNGLRQAAAALIQKLKNASAGIIVSAYGVVRVLFAAFNVNFGGVAGFIRPVVMPMEQAAVERDGKKIDEKHLEELKGISAGIDNVAWFFGQVLFIGGSGGLLVQGTLAGLGYDVNLADLAAVQIPVAIVAMVVAVIYYNVIDRRLMKRRARVIKATGSSTYEDPAAGEDGASEKGGEDA</sequence>
<comment type="caution">
    <text evidence="3">The sequence shown here is derived from an EMBL/GenBank/DDBJ whole genome shotgun (WGS) entry which is preliminary data.</text>
</comment>
<feature type="transmembrane region" description="Helical" evidence="2">
    <location>
        <begin position="12"/>
        <end position="39"/>
    </location>
</feature>
<gene>
    <name evidence="3" type="ORF">K8U72_00955</name>
</gene>
<organism evidence="3 4">
    <name type="scientific">Thermophilibacter provencensis</name>
    <dbReference type="NCBI Taxonomy" id="1852386"/>
    <lineage>
        <taxon>Bacteria</taxon>
        <taxon>Bacillati</taxon>
        <taxon>Actinomycetota</taxon>
        <taxon>Coriobacteriia</taxon>
        <taxon>Coriobacteriales</taxon>
        <taxon>Atopobiaceae</taxon>
        <taxon>Thermophilibacter</taxon>
    </lineage>
</organism>
<feature type="transmembrane region" description="Helical" evidence="2">
    <location>
        <begin position="194"/>
        <end position="216"/>
    </location>
</feature>
<evidence type="ECO:0000313" key="3">
    <source>
        <dbReference type="EMBL" id="HJF44345.1"/>
    </source>
</evidence>
<reference evidence="3" key="1">
    <citation type="journal article" date="2021" name="PeerJ">
        <title>Extensive microbial diversity within the chicken gut microbiome revealed by metagenomics and culture.</title>
        <authorList>
            <person name="Gilroy R."/>
            <person name="Ravi A."/>
            <person name="Getino M."/>
            <person name="Pursley I."/>
            <person name="Horton D.L."/>
            <person name="Alikhan N.F."/>
            <person name="Baker D."/>
            <person name="Gharbi K."/>
            <person name="Hall N."/>
            <person name="Watson M."/>
            <person name="Adriaenssens E.M."/>
            <person name="Foster-Nyarko E."/>
            <person name="Jarju S."/>
            <person name="Secka A."/>
            <person name="Antonio M."/>
            <person name="Oren A."/>
            <person name="Chaudhuri R.R."/>
            <person name="La Ragione R."/>
            <person name="Hildebrand F."/>
            <person name="Pallen M.J."/>
        </authorList>
    </citation>
    <scope>NUCLEOTIDE SEQUENCE</scope>
    <source>
        <strain evidence="3">CHK124-7917</strain>
    </source>
</reference>
<keyword evidence="2" id="KW-0812">Transmembrane</keyword>
<feature type="transmembrane region" description="Helical" evidence="2">
    <location>
        <begin position="160"/>
        <end position="182"/>
    </location>
</feature>
<proteinExistence type="predicted"/>
<feature type="transmembrane region" description="Helical" evidence="2">
    <location>
        <begin position="45"/>
        <end position="70"/>
    </location>
</feature>
<dbReference type="Pfam" id="PF06149">
    <property type="entry name" value="DUF969"/>
    <property type="match status" value="1"/>
</dbReference>
<evidence type="ECO:0000256" key="1">
    <source>
        <dbReference type="SAM" id="MobiDB-lite"/>
    </source>
</evidence>
<name>A0A921GDP7_9ACTN</name>
<dbReference type="RefSeq" id="WP_274958433.1">
    <property type="nucleotide sequence ID" value="NZ_DYWQ01000013.1"/>
</dbReference>
<accession>A0A921GDP7</accession>
<dbReference type="AlphaFoldDB" id="A0A921GDP7"/>